<feature type="domain" description="Helicase ATP-binding" evidence="6">
    <location>
        <begin position="451"/>
        <end position="600"/>
    </location>
</feature>
<dbReference type="GO" id="GO:0004519">
    <property type="term" value="F:endonuclease activity"/>
    <property type="evidence" value="ECO:0007669"/>
    <property type="project" value="InterPro"/>
</dbReference>
<accession>A0A6C0CLX5</accession>
<dbReference type="InterPro" id="IPR004042">
    <property type="entry name" value="Intein_endonuc_central"/>
</dbReference>
<proteinExistence type="predicted"/>
<dbReference type="PROSITE" id="PS51192">
    <property type="entry name" value="HELICASE_ATP_BIND_1"/>
    <property type="match status" value="1"/>
</dbReference>
<dbReference type="InterPro" id="IPR036844">
    <property type="entry name" value="Hint_dom_sf"/>
</dbReference>
<dbReference type="SUPFAM" id="SSF51294">
    <property type="entry name" value="Hedgehog/intein (Hint) domain"/>
    <property type="match status" value="1"/>
</dbReference>
<dbReference type="GO" id="GO:0030908">
    <property type="term" value="P:protein splicing"/>
    <property type="evidence" value="ECO:0007669"/>
    <property type="project" value="InterPro"/>
</dbReference>
<dbReference type="GO" id="GO:0004386">
    <property type="term" value="F:helicase activity"/>
    <property type="evidence" value="ECO:0007669"/>
    <property type="project" value="UniProtKB-KW"/>
</dbReference>
<dbReference type="CDD" id="cd18785">
    <property type="entry name" value="SF2_C"/>
    <property type="match status" value="1"/>
</dbReference>
<dbReference type="SMART" id="SM00487">
    <property type="entry name" value="DEXDc"/>
    <property type="match status" value="1"/>
</dbReference>
<dbReference type="PANTHER" id="PTHR11274">
    <property type="entry name" value="RAD25/XP-B DNA REPAIR HELICASE"/>
    <property type="match status" value="1"/>
</dbReference>
<dbReference type="Pfam" id="PF05203">
    <property type="entry name" value="Hom_end_hint"/>
    <property type="match status" value="1"/>
</dbReference>
<dbReference type="InterPro" id="IPR007869">
    <property type="entry name" value="Homing_endonuc_PI-Sce"/>
</dbReference>
<name>A0A6C0CLX5_9ZZZZ</name>
<dbReference type="EMBL" id="MN739454">
    <property type="protein sequence ID" value="QHT05461.1"/>
    <property type="molecule type" value="Genomic_DNA"/>
</dbReference>
<dbReference type="PANTHER" id="PTHR11274:SF0">
    <property type="entry name" value="GENERAL TRANSCRIPTION AND DNA REPAIR FACTOR IIH HELICASE SUBUNIT XPB"/>
    <property type="match status" value="1"/>
</dbReference>
<dbReference type="GO" id="GO:0005524">
    <property type="term" value="F:ATP binding"/>
    <property type="evidence" value="ECO:0007669"/>
    <property type="project" value="UniProtKB-KW"/>
</dbReference>
<evidence type="ECO:0000256" key="2">
    <source>
        <dbReference type="ARBA" id="ARBA00022801"/>
    </source>
</evidence>
<evidence type="ECO:0000256" key="4">
    <source>
        <dbReference type="ARBA" id="ARBA00022840"/>
    </source>
</evidence>
<feature type="domain" description="DOD-type homing endonuclease" evidence="5">
    <location>
        <begin position="249"/>
        <end position="380"/>
    </location>
</feature>
<dbReference type="InterPro" id="IPR006935">
    <property type="entry name" value="Helicase/UvrB_N"/>
</dbReference>
<keyword evidence="1" id="KW-0547">Nucleotide-binding</keyword>
<evidence type="ECO:0008006" key="8">
    <source>
        <dbReference type="Google" id="ProtNLM"/>
    </source>
</evidence>
<dbReference type="Gene3D" id="3.10.28.10">
    <property type="entry name" value="Homing endonucleases"/>
    <property type="match status" value="1"/>
</dbReference>
<evidence type="ECO:0000313" key="7">
    <source>
        <dbReference type="EMBL" id="QHT05461.1"/>
    </source>
</evidence>
<sequence length="830" mass="96179">MSYLNSRGYIIPKNTLEEKELNAIKDQLTVTPKENHAVKTVFTPEKKVIVYRENENKLYIPRFYGIEKHGEPSKYEIPSGDNIQVPFQNELRDYQKEIVNVYLNHVKSGHGGGILEVPCGRGKCLGIDTPILMYDGTIKKVQDIMVGDILMGDDSMPRNVLSLARGHENMYRVYGKKGDGYIANESHILSLKYSINMNKNVRKGDVLDISIKDYLRLPKYFHGRAGPLVGYRVPIDFPEIEDVPIDPYLLGYWLGDGHSYSTNISTQESHVLFHLQHIFNTKHPKLYLQYTGQQYDYRINSINKIKSGSNEFRSFLFENQLIQNKHIPHMYKCNSRNIRLHLLAGFIDADGHYKDNCYDIIQKNETLLDDIVYLARSLGFCAFKKKCTKTCTNGKNGRVEGVYYRTNIYGSHLDEIPIKCNRKKAHPRKLTRNPLHYKIHLEYIGEDEYYGFEIDGNRRFVLGDFTVTHNTIMALNILSQLQKKTLIIVHKEFLLNQWVERMRDFLPTARVGKIQGKVFDIENKDVVIGMIQTMYDRPYPSNTFQSFGLTIIDEVHRVGSEEFSKTLLKVVTPYMLGISATVDRKDGLTELLYMFIGPKIYSEIRSDEDGVQVRCIQYEHSHEEYITEEFDMRGNIKYSTMINVISDFMPRKQFILKILQDLIEEDSEKQIMILSHKRDLLTYIETEINLKTFASCGQYVGGMKQAKLEESEGKQIVLATYAMAAEALDIKTLNTLVMVSPKTDIVQSVGRILRTRGNGKIIVDIVDQHDVFQNQWKKRRAYYKKSNYSIKMIKNEKYANMMNLSEWKTVYEKNDNANTKSEKRVCELLL</sequence>
<dbReference type="InterPro" id="IPR027417">
    <property type="entry name" value="P-loop_NTPase"/>
</dbReference>
<dbReference type="Pfam" id="PF04851">
    <property type="entry name" value="ResIII"/>
    <property type="match status" value="1"/>
</dbReference>
<dbReference type="AlphaFoldDB" id="A0A6C0CLX5"/>
<dbReference type="InterPro" id="IPR014001">
    <property type="entry name" value="Helicase_ATP-bd"/>
</dbReference>
<evidence type="ECO:0000256" key="3">
    <source>
        <dbReference type="ARBA" id="ARBA00022806"/>
    </source>
</evidence>
<protein>
    <recommendedName>
        <fullName evidence="8">Helicase ATP-binding domain-containing protein</fullName>
    </recommendedName>
</protein>
<dbReference type="Gene3D" id="2.170.16.10">
    <property type="entry name" value="Hedgehog/Intein (Hint) domain"/>
    <property type="match status" value="1"/>
</dbReference>
<dbReference type="Pfam" id="PF00271">
    <property type="entry name" value="Helicase_C"/>
    <property type="match status" value="1"/>
</dbReference>
<keyword evidence="2" id="KW-0378">Hydrolase</keyword>
<keyword evidence="4" id="KW-0067">ATP-binding</keyword>
<evidence type="ECO:0000256" key="1">
    <source>
        <dbReference type="ARBA" id="ARBA00022741"/>
    </source>
</evidence>
<dbReference type="Pfam" id="PF05204">
    <property type="entry name" value="Hom_end"/>
    <property type="match status" value="1"/>
</dbReference>
<dbReference type="InterPro" id="IPR001650">
    <property type="entry name" value="Helicase_C-like"/>
</dbReference>
<dbReference type="SUPFAM" id="SSF52540">
    <property type="entry name" value="P-loop containing nucleoside triphosphate hydrolases"/>
    <property type="match status" value="2"/>
</dbReference>
<dbReference type="Gene3D" id="3.40.50.300">
    <property type="entry name" value="P-loop containing nucleotide triphosphate hydrolases"/>
    <property type="match status" value="2"/>
</dbReference>
<evidence type="ECO:0000259" key="6">
    <source>
        <dbReference type="PROSITE" id="PS51192"/>
    </source>
</evidence>
<dbReference type="PROSITE" id="PS50819">
    <property type="entry name" value="INTEIN_ENDONUCLEASE"/>
    <property type="match status" value="1"/>
</dbReference>
<dbReference type="InterPro" id="IPR027434">
    <property type="entry name" value="Homing_endonucl"/>
</dbReference>
<dbReference type="InterPro" id="IPR050615">
    <property type="entry name" value="ATP-dep_DNA_Helicase"/>
</dbReference>
<dbReference type="SUPFAM" id="SSF55608">
    <property type="entry name" value="Homing endonucleases"/>
    <property type="match status" value="1"/>
</dbReference>
<keyword evidence="3" id="KW-0347">Helicase</keyword>
<dbReference type="GO" id="GO:0003677">
    <property type="term" value="F:DNA binding"/>
    <property type="evidence" value="ECO:0007669"/>
    <property type="project" value="InterPro"/>
</dbReference>
<dbReference type="GO" id="GO:0016787">
    <property type="term" value="F:hydrolase activity"/>
    <property type="evidence" value="ECO:0007669"/>
    <property type="project" value="UniProtKB-KW"/>
</dbReference>
<reference evidence="7" key="1">
    <citation type="journal article" date="2020" name="Nature">
        <title>Giant virus diversity and host interactions through global metagenomics.</title>
        <authorList>
            <person name="Schulz F."/>
            <person name="Roux S."/>
            <person name="Paez-Espino D."/>
            <person name="Jungbluth S."/>
            <person name="Walsh D.A."/>
            <person name="Denef V.J."/>
            <person name="McMahon K.D."/>
            <person name="Konstantinidis K.T."/>
            <person name="Eloe-Fadrosh E.A."/>
            <person name="Kyrpides N.C."/>
            <person name="Woyke T."/>
        </authorList>
    </citation>
    <scope>NUCLEOTIDE SEQUENCE</scope>
    <source>
        <strain evidence="7">GVMAG-M-3300021375-17</strain>
    </source>
</reference>
<dbReference type="InterPro" id="IPR007868">
    <property type="entry name" value="Hom_end_hint"/>
</dbReference>
<evidence type="ECO:0000259" key="5">
    <source>
        <dbReference type="PROSITE" id="PS50819"/>
    </source>
</evidence>
<organism evidence="7">
    <name type="scientific">viral metagenome</name>
    <dbReference type="NCBI Taxonomy" id="1070528"/>
    <lineage>
        <taxon>unclassified sequences</taxon>
        <taxon>metagenomes</taxon>
        <taxon>organismal metagenomes</taxon>
    </lineage>
</organism>